<feature type="domain" description="TonB-dependent receptor-like beta-barrel" evidence="10">
    <location>
        <begin position="304"/>
        <end position="835"/>
    </location>
</feature>
<evidence type="ECO:0000313" key="11">
    <source>
        <dbReference type="EMBL" id="QDV41376.1"/>
    </source>
</evidence>
<dbReference type="Proteomes" id="UP000319004">
    <property type="component" value="Chromosome"/>
</dbReference>
<evidence type="ECO:0000256" key="4">
    <source>
        <dbReference type="ARBA" id="ARBA00022692"/>
    </source>
</evidence>
<organism evidence="11 12">
    <name type="scientific">Stieleria neptunia</name>
    <dbReference type="NCBI Taxonomy" id="2527979"/>
    <lineage>
        <taxon>Bacteria</taxon>
        <taxon>Pseudomonadati</taxon>
        <taxon>Planctomycetota</taxon>
        <taxon>Planctomycetia</taxon>
        <taxon>Pirellulales</taxon>
        <taxon>Pirellulaceae</taxon>
        <taxon>Stieleria</taxon>
    </lineage>
</organism>
<keyword evidence="3" id="KW-1134">Transmembrane beta strand</keyword>
<dbReference type="KEGG" id="snep:Enr13x_12140"/>
<keyword evidence="12" id="KW-1185">Reference proteome</keyword>
<evidence type="ECO:0000259" key="10">
    <source>
        <dbReference type="Pfam" id="PF00593"/>
    </source>
</evidence>
<evidence type="ECO:0000256" key="5">
    <source>
        <dbReference type="ARBA" id="ARBA00023077"/>
    </source>
</evidence>
<dbReference type="EMBL" id="CP037423">
    <property type="protein sequence ID" value="QDV41376.1"/>
    <property type="molecule type" value="Genomic_DNA"/>
</dbReference>
<feature type="signal peptide" evidence="9">
    <location>
        <begin position="1"/>
        <end position="28"/>
    </location>
</feature>
<dbReference type="Pfam" id="PF00593">
    <property type="entry name" value="TonB_dep_Rec_b-barrel"/>
    <property type="match status" value="1"/>
</dbReference>
<sequence precursor="true">MPRQRIFCRNWIASGLLLLPVTFGGAIAGTTAVAGSPRPVTPQEPHGELVDVIVGELGDADVESDAGLHRADGKESGIAAAFSAPSQKSVEDGDPAVDQVLFQVDQTTPLVPAPQTFESPIRLTPQAREFADTILASRDTSLLSSRRRRYSRSRSDVVFGSEAKFRVSTDAGNLLGKSITAPGVQAKSRSPIITDTKVHGSTVGQLIASGSYWFPARQDLDTVLNKIDSRILEDVIIIKGPFAARYGPGFDFIDFQVMQSPRYENGFESHGSSTAEYKSNGEQWYGRQSVWGGNQDYGFRIGYGKRSGSDYHDGNGDEYLSSYQSQDVDVAFGCDLTPYRHLEISYIWLELNDVEVPTQLLDIDHLRTHGIDANYVVEDSGIFDVLTFNTWYNETSLNGNANSQAKREAIPFLGTNIGMIRSNARNMSTGYSLSGDWVSDDSVTTVGSDLRYLTQEVNQFSELPLLSPPFINGNDASAEVNGPVPEAYWANPGLFMERIRRVTDRLTVSVGGRVDVVETNAKTVVDQVGGLTGPLILNGPNGEFPFVYNPNGDPVNVIDPGTGNVLTFPGVQAELDDLLLGDFDRSFGLGSLYVDADYQLNSEWTTGIGFGYGMRAPTMTELYSFQHISTIFPQQTFSILFGNPNLEPERRYQINASLATDKGWYRARVSGFAAWIENYITYDALSPDFYAFQTVNTDLATLVGFDYEGEMDLTKRTNGFVTASYTQGRDRTRTSNPAPSGFDPPGSELRSLLAGTESEALPNMLPLQARVGLRLNNGCDQHSPWGLEVSALFVAGQDLVANSLGEVRTPGYSIFDLRGYWRPTDAVTVHAGVENFGDNQYRSHLDPAGRELTFLPGAPPSTAASFGSVNQPGANFYLATEFRY</sequence>
<dbReference type="GO" id="GO:0015344">
    <property type="term" value="F:siderophore uptake transmembrane transporter activity"/>
    <property type="evidence" value="ECO:0007669"/>
    <property type="project" value="TreeGrafter"/>
</dbReference>
<evidence type="ECO:0000256" key="9">
    <source>
        <dbReference type="SAM" id="SignalP"/>
    </source>
</evidence>
<dbReference type="SUPFAM" id="SSF56935">
    <property type="entry name" value="Porins"/>
    <property type="match status" value="1"/>
</dbReference>
<dbReference type="InterPro" id="IPR000531">
    <property type="entry name" value="Beta-barrel_TonB"/>
</dbReference>
<keyword evidence="4" id="KW-0812">Transmembrane</keyword>
<reference evidence="11 12" key="1">
    <citation type="submission" date="2019-03" db="EMBL/GenBank/DDBJ databases">
        <title>Deep-cultivation of Planctomycetes and their phenomic and genomic characterization uncovers novel biology.</title>
        <authorList>
            <person name="Wiegand S."/>
            <person name="Jogler M."/>
            <person name="Boedeker C."/>
            <person name="Pinto D."/>
            <person name="Vollmers J."/>
            <person name="Rivas-Marin E."/>
            <person name="Kohn T."/>
            <person name="Peeters S.H."/>
            <person name="Heuer A."/>
            <person name="Rast P."/>
            <person name="Oberbeckmann S."/>
            <person name="Bunk B."/>
            <person name="Jeske O."/>
            <person name="Meyerdierks A."/>
            <person name="Storesund J.E."/>
            <person name="Kallscheuer N."/>
            <person name="Luecker S."/>
            <person name="Lage O.M."/>
            <person name="Pohl T."/>
            <person name="Merkel B.J."/>
            <person name="Hornburger P."/>
            <person name="Mueller R.-W."/>
            <person name="Bruemmer F."/>
            <person name="Labrenz M."/>
            <person name="Spormann A.M."/>
            <person name="Op den Camp H."/>
            <person name="Overmann J."/>
            <person name="Amann R."/>
            <person name="Jetten M.S.M."/>
            <person name="Mascher T."/>
            <person name="Medema M.H."/>
            <person name="Devos D.P."/>
            <person name="Kaster A.-K."/>
            <person name="Ovreas L."/>
            <person name="Rohde M."/>
            <person name="Galperin M.Y."/>
            <person name="Jogler C."/>
        </authorList>
    </citation>
    <scope>NUCLEOTIDE SEQUENCE [LARGE SCALE GENOMIC DNA]</scope>
    <source>
        <strain evidence="11 12">Enr13</strain>
    </source>
</reference>
<comment type="subcellular location">
    <subcellularLocation>
        <location evidence="1">Cell outer membrane</location>
        <topology evidence="1">Multi-pass membrane protein</topology>
    </subcellularLocation>
</comment>
<proteinExistence type="predicted"/>
<dbReference type="PANTHER" id="PTHR30069:SF49">
    <property type="entry name" value="OUTER MEMBRANE PROTEIN C"/>
    <property type="match status" value="1"/>
</dbReference>
<dbReference type="InterPro" id="IPR039426">
    <property type="entry name" value="TonB-dep_rcpt-like"/>
</dbReference>
<evidence type="ECO:0000256" key="2">
    <source>
        <dbReference type="ARBA" id="ARBA00022448"/>
    </source>
</evidence>
<evidence type="ECO:0000256" key="8">
    <source>
        <dbReference type="SAM" id="MobiDB-lite"/>
    </source>
</evidence>
<dbReference type="PANTHER" id="PTHR30069">
    <property type="entry name" value="TONB-DEPENDENT OUTER MEMBRANE RECEPTOR"/>
    <property type="match status" value="1"/>
</dbReference>
<gene>
    <name evidence="11" type="ORF">Enr13x_12140</name>
</gene>
<keyword evidence="2" id="KW-0813">Transport</keyword>
<dbReference type="Gene3D" id="2.40.170.20">
    <property type="entry name" value="TonB-dependent receptor, beta-barrel domain"/>
    <property type="match status" value="1"/>
</dbReference>
<evidence type="ECO:0000256" key="7">
    <source>
        <dbReference type="ARBA" id="ARBA00023237"/>
    </source>
</evidence>
<accession>A0A518HKJ9</accession>
<dbReference type="OrthoDB" id="9760333at2"/>
<evidence type="ECO:0000313" key="12">
    <source>
        <dbReference type="Proteomes" id="UP000319004"/>
    </source>
</evidence>
<feature type="region of interest" description="Disordered" evidence="8">
    <location>
        <begin position="726"/>
        <end position="746"/>
    </location>
</feature>
<protein>
    <submittedName>
        <fullName evidence="11">Vitamin B12/cobalamin outer membrane transporter</fullName>
    </submittedName>
</protein>
<evidence type="ECO:0000256" key="3">
    <source>
        <dbReference type="ARBA" id="ARBA00022452"/>
    </source>
</evidence>
<dbReference type="RefSeq" id="WP_145385112.1">
    <property type="nucleotide sequence ID" value="NZ_CP037423.1"/>
</dbReference>
<dbReference type="GO" id="GO:0044718">
    <property type="term" value="P:siderophore transmembrane transport"/>
    <property type="evidence" value="ECO:0007669"/>
    <property type="project" value="TreeGrafter"/>
</dbReference>
<dbReference type="AlphaFoldDB" id="A0A518HKJ9"/>
<dbReference type="InterPro" id="IPR036942">
    <property type="entry name" value="Beta-barrel_TonB_sf"/>
</dbReference>
<evidence type="ECO:0000256" key="1">
    <source>
        <dbReference type="ARBA" id="ARBA00004571"/>
    </source>
</evidence>
<keyword evidence="7" id="KW-0998">Cell outer membrane</keyword>
<keyword evidence="5" id="KW-0798">TonB box</keyword>
<evidence type="ECO:0000256" key="6">
    <source>
        <dbReference type="ARBA" id="ARBA00023136"/>
    </source>
</evidence>
<feature type="chain" id="PRO_5021849484" evidence="9">
    <location>
        <begin position="29"/>
        <end position="884"/>
    </location>
</feature>
<name>A0A518HKJ9_9BACT</name>
<keyword evidence="9" id="KW-0732">Signal</keyword>
<dbReference type="GO" id="GO:0009279">
    <property type="term" value="C:cell outer membrane"/>
    <property type="evidence" value="ECO:0007669"/>
    <property type="project" value="UniProtKB-SubCell"/>
</dbReference>
<keyword evidence="6" id="KW-0472">Membrane</keyword>